<feature type="domain" description="RNA 2-O ribose methyltransferase substrate binding" evidence="5">
    <location>
        <begin position="3"/>
        <end position="75"/>
    </location>
</feature>
<dbReference type="Gene3D" id="3.40.1280.10">
    <property type="match status" value="1"/>
</dbReference>
<dbReference type="Pfam" id="PF00588">
    <property type="entry name" value="SpoU_methylase"/>
    <property type="match status" value="1"/>
</dbReference>
<dbReference type="PANTHER" id="PTHR46429:SF1">
    <property type="entry name" value="23S RRNA (GUANOSINE-2'-O-)-METHYLTRANSFERASE RLMB"/>
    <property type="match status" value="1"/>
</dbReference>
<keyword evidence="4" id="KW-1133">Transmembrane helix</keyword>
<dbReference type="Proteomes" id="UP000189722">
    <property type="component" value="Unassembled WGS sequence"/>
</dbReference>
<dbReference type="SUPFAM" id="SSF75217">
    <property type="entry name" value="alpha/beta knot"/>
    <property type="match status" value="1"/>
</dbReference>
<dbReference type="PANTHER" id="PTHR46429">
    <property type="entry name" value="23S RRNA (GUANOSINE-2'-O-)-METHYLTRANSFERASE RLMB"/>
    <property type="match status" value="1"/>
</dbReference>
<dbReference type="GO" id="GO:0008173">
    <property type="term" value="F:RNA methyltransferase activity"/>
    <property type="evidence" value="ECO:0007669"/>
    <property type="project" value="InterPro"/>
</dbReference>
<evidence type="ECO:0000313" key="6">
    <source>
        <dbReference type="EMBL" id="MEK0308900.1"/>
    </source>
</evidence>
<dbReference type="Pfam" id="PF08032">
    <property type="entry name" value="SpoU_sub_bind"/>
    <property type="match status" value="1"/>
</dbReference>
<dbReference type="SUPFAM" id="SSF55315">
    <property type="entry name" value="L30e-like"/>
    <property type="match status" value="1"/>
</dbReference>
<organism evidence="7 8">
    <name type="scientific">Candidatus Phytoplasma citri</name>
    <dbReference type="NCBI Taxonomy" id="180978"/>
    <lineage>
        <taxon>Bacteria</taxon>
        <taxon>Bacillati</taxon>
        <taxon>Mycoplasmatota</taxon>
        <taxon>Mollicutes</taxon>
        <taxon>Acholeplasmatales</taxon>
        <taxon>Acholeplasmataceae</taxon>
        <taxon>Candidatus Phytoplasma</taxon>
        <taxon>16SrII (Peanut WB group)</taxon>
    </lineage>
</organism>
<dbReference type="RefSeq" id="WP_078122864.1">
    <property type="nucleotide sequence ID" value="NZ_JAOSJG010000001.1"/>
</dbReference>
<protein>
    <submittedName>
        <fullName evidence="7">23S rRNA (Guanosine(2251)-2'-O)-methyltransferase RlmB</fullName>
    </submittedName>
</protein>
<reference evidence="7 8" key="1">
    <citation type="submission" date="2017-02" db="EMBL/GenBank/DDBJ databases">
        <title>A draft genome of 'Candidatus Phytoplasma aurantifolia' the agent of the witches-broom disease of lime.</title>
        <authorList>
            <person name="Foissac X."/>
            <person name="Carle P."/>
        </authorList>
    </citation>
    <scope>NUCLEOTIDE SEQUENCE [LARGE SCALE GENOMIC DNA]</scope>
    <source>
        <strain evidence="7 8">WBDL</strain>
    </source>
</reference>
<sequence>MVIIYGKNIIKEALKAKRKIYFLYINPLMKDKVFLNFILRHYPNYCYLDKHQLNNKVQNNNHQGVVAEVQDYLYRKDLLQYLNDKSDRIVKFLILDAIQDPHNFGAIIRTVEASDFDGIIVSKKHQVPLNSTVAKTSSGALEYVNIFLVCNLYQTILTMQKFNFIIIGTEIGIDNNLNTIPLNQSLAIILGNEGIGIRSLLKKKCNYLVSIPTQGMVNSLNVSVSAAIIIFYLYMKNKKY</sequence>
<evidence type="ECO:0000313" key="8">
    <source>
        <dbReference type="Proteomes" id="UP000189722"/>
    </source>
</evidence>
<evidence type="ECO:0000256" key="4">
    <source>
        <dbReference type="SAM" id="Phobius"/>
    </source>
</evidence>
<gene>
    <name evidence="6" type="primary">rlmB</name>
    <name evidence="7" type="ORF">B2G44_00225</name>
    <name evidence="6" type="ORF">OC712_00120</name>
</gene>
<dbReference type="Proteomes" id="UP001383392">
    <property type="component" value="Unassembled WGS sequence"/>
</dbReference>
<dbReference type="GO" id="GO:0006396">
    <property type="term" value="P:RNA processing"/>
    <property type="evidence" value="ECO:0007669"/>
    <property type="project" value="InterPro"/>
</dbReference>
<dbReference type="CDD" id="cd18103">
    <property type="entry name" value="SpoU-like_RlmB"/>
    <property type="match status" value="1"/>
</dbReference>
<dbReference type="InterPro" id="IPR029028">
    <property type="entry name" value="Alpha/beta_knot_MTases"/>
</dbReference>
<dbReference type="EMBL" id="JAOSJG010000001">
    <property type="protein sequence ID" value="MEK0308900.1"/>
    <property type="molecule type" value="Genomic_DNA"/>
</dbReference>
<dbReference type="InterPro" id="IPR029026">
    <property type="entry name" value="tRNA_m1G_MTases_N"/>
</dbReference>
<evidence type="ECO:0000313" key="9">
    <source>
        <dbReference type="Proteomes" id="UP001383392"/>
    </source>
</evidence>
<dbReference type="GO" id="GO:0005829">
    <property type="term" value="C:cytosol"/>
    <property type="evidence" value="ECO:0007669"/>
    <property type="project" value="TreeGrafter"/>
</dbReference>
<comment type="similarity">
    <text evidence="1">Belongs to the class IV-like SAM-binding methyltransferase superfamily. RNA methyltransferase TrmH family.</text>
</comment>
<dbReference type="InterPro" id="IPR013123">
    <property type="entry name" value="SpoU_subst-bd"/>
</dbReference>
<keyword evidence="4" id="KW-0812">Transmembrane</keyword>
<evidence type="ECO:0000256" key="2">
    <source>
        <dbReference type="ARBA" id="ARBA00022603"/>
    </source>
</evidence>
<dbReference type="SMART" id="SM00967">
    <property type="entry name" value="SpoU_sub_bind"/>
    <property type="match status" value="1"/>
</dbReference>
<dbReference type="AlphaFoldDB" id="A0A1S9M605"/>
<evidence type="ECO:0000256" key="3">
    <source>
        <dbReference type="ARBA" id="ARBA00022679"/>
    </source>
</evidence>
<dbReference type="GO" id="GO:0003723">
    <property type="term" value="F:RNA binding"/>
    <property type="evidence" value="ECO:0007669"/>
    <property type="project" value="InterPro"/>
</dbReference>
<name>A0A1S9M605_9MOLU</name>
<evidence type="ECO:0000259" key="5">
    <source>
        <dbReference type="SMART" id="SM00967"/>
    </source>
</evidence>
<dbReference type="OrthoDB" id="9794400at2"/>
<dbReference type="Gene3D" id="3.30.1330.30">
    <property type="match status" value="1"/>
</dbReference>
<feature type="transmembrane region" description="Helical" evidence="4">
    <location>
        <begin position="215"/>
        <end position="235"/>
    </location>
</feature>
<dbReference type="STRING" id="180978.B2G44_00225"/>
<reference evidence="6 9" key="2">
    <citation type="journal article" date="2023" name="Int. J. Syst. Evol. Microbiol.">
        <title>The observation of taxonomic boundaries for the 16SrII and 16SrXXV phytoplasmas using genome-based delimitation.</title>
        <authorList>
            <person name="Rodrigues Jardim B."/>
            <person name="Tran-Nguyen L.T.T."/>
            <person name="Gambley C."/>
            <person name="Al-Sadi A.M."/>
            <person name="Al-Subhi A.M."/>
            <person name="Foissac X."/>
            <person name="Salar P."/>
            <person name="Cai H."/>
            <person name="Yang J.Y."/>
            <person name="Davis R."/>
            <person name="Jones L."/>
            <person name="Rodoni B."/>
            <person name="Constable F.E."/>
        </authorList>
    </citation>
    <scope>NUCLEOTIDE SEQUENCE [LARGE SCALE GENOMIC DNA]</scope>
    <source>
        <strain evidence="6">BAWM-OMN-P75</strain>
    </source>
</reference>
<evidence type="ECO:0000313" key="7">
    <source>
        <dbReference type="EMBL" id="OOP60572.1"/>
    </source>
</evidence>
<dbReference type="GO" id="GO:0032259">
    <property type="term" value="P:methylation"/>
    <property type="evidence" value="ECO:0007669"/>
    <property type="project" value="UniProtKB-KW"/>
</dbReference>
<dbReference type="InterPro" id="IPR029064">
    <property type="entry name" value="Ribosomal_eL30-like_sf"/>
</dbReference>
<keyword evidence="4" id="KW-0472">Membrane</keyword>
<comment type="caution">
    <text evidence="7">The sequence shown here is derived from an EMBL/GenBank/DDBJ whole genome shotgun (WGS) entry which is preliminary data.</text>
</comment>
<dbReference type="NCBIfam" id="TIGR00186">
    <property type="entry name" value="rRNA_methyl_3"/>
    <property type="match status" value="1"/>
</dbReference>
<proteinExistence type="inferred from homology"/>
<evidence type="ECO:0000256" key="1">
    <source>
        <dbReference type="ARBA" id="ARBA00007228"/>
    </source>
</evidence>
<keyword evidence="2 7" id="KW-0489">Methyltransferase</keyword>
<accession>A0A1S9M605</accession>
<keyword evidence="3 7" id="KW-0808">Transferase</keyword>
<keyword evidence="9" id="KW-1185">Reference proteome</keyword>
<dbReference type="InterPro" id="IPR001537">
    <property type="entry name" value="SpoU_MeTrfase"/>
</dbReference>
<dbReference type="EMBL" id="MWKN01000002">
    <property type="protein sequence ID" value="OOP60572.1"/>
    <property type="molecule type" value="Genomic_DNA"/>
</dbReference>
<dbReference type="InterPro" id="IPR004441">
    <property type="entry name" value="rRNA_MeTrfase_TrmH"/>
</dbReference>